<dbReference type="InterPro" id="IPR003439">
    <property type="entry name" value="ABC_transporter-like_ATP-bd"/>
</dbReference>
<feature type="domain" description="ABC transporter" evidence="9">
    <location>
        <begin position="4"/>
        <end position="240"/>
    </location>
</feature>
<dbReference type="FunFam" id="3.40.50.300:FF:000127">
    <property type="entry name" value="Ribose import ATP-binding protein RbsA"/>
    <property type="match status" value="1"/>
</dbReference>
<organism evidence="10 11">
    <name type="scientific">Paenibacillus catalpae</name>
    <dbReference type="NCBI Taxonomy" id="1045775"/>
    <lineage>
        <taxon>Bacteria</taxon>
        <taxon>Bacillati</taxon>
        <taxon>Bacillota</taxon>
        <taxon>Bacilli</taxon>
        <taxon>Bacillales</taxon>
        <taxon>Paenibacillaceae</taxon>
        <taxon>Paenibacillus</taxon>
    </lineage>
</organism>
<evidence type="ECO:0000259" key="9">
    <source>
        <dbReference type="PROSITE" id="PS50893"/>
    </source>
</evidence>
<dbReference type="PROSITE" id="PS50893">
    <property type="entry name" value="ABC_TRANSPORTER_2"/>
    <property type="match status" value="2"/>
</dbReference>
<dbReference type="GO" id="GO:0005524">
    <property type="term" value="F:ATP binding"/>
    <property type="evidence" value="ECO:0007669"/>
    <property type="project" value="UniProtKB-KW"/>
</dbReference>
<dbReference type="RefSeq" id="WP_091188701.1">
    <property type="nucleotide sequence ID" value="NZ_FOMT01000005.1"/>
</dbReference>
<dbReference type="GO" id="GO:0005886">
    <property type="term" value="C:plasma membrane"/>
    <property type="evidence" value="ECO:0007669"/>
    <property type="project" value="UniProtKB-SubCell"/>
</dbReference>
<gene>
    <name evidence="10" type="ORF">SAMN05216378_4523</name>
</gene>
<dbReference type="Pfam" id="PF00005">
    <property type="entry name" value="ABC_tran"/>
    <property type="match status" value="2"/>
</dbReference>
<proteinExistence type="predicted"/>
<dbReference type="InterPro" id="IPR003593">
    <property type="entry name" value="AAA+_ATPase"/>
</dbReference>
<keyword evidence="6 10" id="KW-0067">ATP-binding</keyword>
<accession>A0A1I2ETV7</accession>
<dbReference type="SUPFAM" id="SSF52540">
    <property type="entry name" value="P-loop containing nucleoside triphosphate hydrolases"/>
    <property type="match status" value="2"/>
</dbReference>
<dbReference type="InterPro" id="IPR017871">
    <property type="entry name" value="ABC_transporter-like_CS"/>
</dbReference>
<dbReference type="OrthoDB" id="9771863at2"/>
<keyword evidence="3" id="KW-1003">Cell membrane</keyword>
<dbReference type="CDD" id="cd03215">
    <property type="entry name" value="ABC_Carb_Monos_II"/>
    <property type="match status" value="1"/>
</dbReference>
<dbReference type="PANTHER" id="PTHR43790:SF9">
    <property type="entry name" value="GALACTOFURANOSE TRANSPORTER ATP-BINDING PROTEIN YTFR"/>
    <property type="match status" value="1"/>
</dbReference>
<keyword evidence="2" id="KW-0813">Transport</keyword>
<dbReference type="STRING" id="1045775.SAMN05216378_4523"/>
<dbReference type="Proteomes" id="UP000198855">
    <property type="component" value="Unassembled WGS sequence"/>
</dbReference>
<evidence type="ECO:0000256" key="1">
    <source>
        <dbReference type="ARBA" id="ARBA00004202"/>
    </source>
</evidence>
<dbReference type="PROSITE" id="PS00211">
    <property type="entry name" value="ABC_TRANSPORTER_1"/>
    <property type="match status" value="1"/>
</dbReference>
<evidence type="ECO:0000256" key="6">
    <source>
        <dbReference type="ARBA" id="ARBA00022840"/>
    </source>
</evidence>
<evidence type="ECO:0000256" key="2">
    <source>
        <dbReference type="ARBA" id="ARBA00022448"/>
    </source>
</evidence>
<evidence type="ECO:0000256" key="8">
    <source>
        <dbReference type="ARBA" id="ARBA00023136"/>
    </source>
</evidence>
<evidence type="ECO:0000313" key="10">
    <source>
        <dbReference type="EMBL" id="SFE96512.1"/>
    </source>
</evidence>
<keyword evidence="8" id="KW-0472">Membrane</keyword>
<dbReference type="AlphaFoldDB" id="A0A1I2ETV7"/>
<dbReference type="SMART" id="SM00382">
    <property type="entry name" value="AAA"/>
    <property type="match status" value="2"/>
</dbReference>
<evidence type="ECO:0000256" key="4">
    <source>
        <dbReference type="ARBA" id="ARBA00022737"/>
    </source>
</evidence>
<dbReference type="PANTHER" id="PTHR43790">
    <property type="entry name" value="CARBOHYDRATE TRANSPORT ATP-BINDING PROTEIN MG119-RELATED"/>
    <property type="match status" value="1"/>
</dbReference>
<dbReference type="GO" id="GO:0016887">
    <property type="term" value="F:ATP hydrolysis activity"/>
    <property type="evidence" value="ECO:0007669"/>
    <property type="project" value="InterPro"/>
</dbReference>
<evidence type="ECO:0000256" key="7">
    <source>
        <dbReference type="ARBA" id="ARBA00022967"/>
    </source>
</evidence>
<keyword evidence="11" id="KW-1185">Reference proteome</keyword>
<comment type="subcellular location">
    <subcellularLocation>
        <location evidence="1">Cell membrane</location>
        <topology evidence="1">Peripheral membrane protein</topology>
    </subcellularLocation>
</comment>
<dbReference type="Gene3D" id="3.40.50.300">
    <property type="entry name" value="P-loop containing nucleotide triphosphate hydrolases"/>
    <property type="match status" value="2"/>
</dbReference>
<feature type="domain" description="ABC transporter" evidence="9">
    <location>
        <begin position="249"/>
        <end position="493"/>
    </location>
</feature>
<dbReference type="EMBL" id="FOMT01000005">
    <property type="protein sequence ID" value="SFE96512.1"/>
    <property type="molecule type" value="Genomic_DNA"/>
</dbReference>
<dbReference type="CDD" id="cd03216">
    <property type="entry name" value="ABC_Carb_Monos_I"/>
    <property type="match status" value="1"/>
</dbReference>
<evidence type="ECO:0000313" key="11">
    <source>
        <dbReference type="Proteomes" id="UP000198855"/>
    </source>
</evidence>
<keyword evidence="5" id="KW-0547">Nucleotide-binding</keyword>
<dbReference type="InterPro" id="IPR050107">
    <property type="entry name" value="ABC_carbohydrate_import_ATPase"/>
</dbReference>
<evidence type="ECO:0000256" key="3">
    <source>
        <dbReference type="ARBA" id="ARBA00022475"/>
    </source>
</evidence>
<keyword evidence="4" id="KW-0677">Repeat</keyword>
<sequence>MELLKMDGITKAFYGVTVLDRVSLSVNRGEVHALLGENGAGKSTLMNILAGVHSKDNGLISFDGREITQHSIKSAEQHGIAFVHQELNIFNDLRVYENVFLGKELTGPLGRLRKKEMVDQTSALMGKLGVDIDPMEYAGSLDTGKKQLLEIAKVLQGEAKLFILDEPTTALNNEEIERLFFIIRRLKNAGKSFIFISHKMPEIFRIADRFTVLRNGKLVVSNDIKHTTPEEIARHMVGERYSSDVGYVERTAGVAIVEIQQLSGRRFHNVNLTVKKGEIIAFTGLEGAGCSELLQTIFGVLQPHSGRLLIYGRSLQPHSIRSAMKLRIAMVPASRKENSVIPDLNLLENTYLSEHAIHSRQKFIFKKRELQTYEELRKKLAIKAGSYRDMITSLSGGNQQKIILARSLRTNADLILFDNPTQGIDIGAKHEIYKLILELAKQGKTIIVNTLEMTEIQKIADRCAVFYRGTITAILNREEINEERVMLHATNAIVPEERSAAENERQL</sequence>
<reference evidence="11" key="1">
    <citation type="submission" date="2016-10" db="EMBL/GenBank/DDBJ databases">
        <authorList>
            <person name="Varghese N."/>
            <person name="Submissions S."/>
        </authorList>
    </citation>
    <scope>NUCLEOTIDE SEQUENCE [LARGE SCALE GENOMIC DNA]</scope>
    <source>
        <strain evidence="11">CGMCC 1.10784</strain>
    </source>
</reference>
<dbReference type="InterPro" id="IPR027417">
    <property type="entry name" value="P-loop_NTPase"/>
</dbReference>
<name>A0A1I2ETV7_9BACL</name>
<keyword evidence="7" id="KW-1278">Translocase</keyword>
<evidence type="ECO:0000256" key="5">
    <source>
        <dbReference type="ARBA" id="ARBA00022741"/>
    </source>
</evidence>
<protein>
    <submittedName>
        <fullName evidence="10">Ribose transport system ATP-binding protein</fullName>
    </submittedName>
</protein>